<dbReference type="RefSeq" id="WP_223166062.1">
    <property type="nucleotide sequence ID" value="NZ_FMXB01000017.1"/>
</dbReference>
<evidence type="ECO:0000313" key="1">
    <source>
        <dbReference type="EMBL" id="SDA65183.1"/>
    </source>
</evidence>
<dbReference type="AlphaFoldDB" id="A0A1G5X455"/>
<keyword evidence="2" id="KW-1185">Reference proteome</keyword>
<accession>A0A1G5X455</accession>
<reference evidence="1 2" key="1">
    <citation type="submission" date="2016-10" db="EMBL/GenBank/DDBJ databases">
        <authorList>
            <person name="Varghese N."/>
            <person name="Submissions S."/>
        </authorList>
    </citation>
    <scope>NUCLEOTIDE SEQUENCE [LARGE SCALE GENOMIC DNA]</scope>
    <source>
        <strain evidence="1 2">DSM 16643</strain>
    </source>
</reference>
<dbReference type="Proteomes" id="UP000323439">
    <property type="component" value="Unassembled WGS sequence"/>
</dbReference>
<feature type="non-terminal residue" evidence="1">
    <location>
        <position position="1"/>
    </location>
</feature>
<name>A0A1G5X455_9EURY</name>
<sequence>VILYGDIMFDLGKPIKPREPVRVLEAPQPWDYDDIKPLEGDALKEHLLEIYRKRREESENQRF</sequence>
<protein>
    <submittedName>
        <fullName evidence="1">Uncharacterized protein</fullName>
    </submittedName>
</protein>
<organism evidence="1 2">
    <name type="scientific">Methanobrevibacter millerae</name>
    <dbReference type="NCBI Taxonomy" id="230361"/>
    <lineage>
        <taxon>Archaea</taxon>
        <taxon>Methanobacteriati</taxon>
        <taxon>Methanobacteriota</taxon>
        <taxon>Methanomada group</taxon>
        <taxon>Methanobacteria</taxon>
        <taxon>Methanobacteriales</taxon>
        <taxon>Methanobacteriaceae</taxon>
        <taxon>Methanobrevibacter</taxon>
    </lineage>
</organism>
<proteinExistence type="predicted"/>
<gene>
    <name evidence="1" type="ORF">SAMN02910315_01949</name>
</gene>
<dbReference type="EMBL" id="FMXB01000017">
    <property type="protein sequence ID" value="SDA65183.1"/>
    <property type="molecule type" value="Genomic_DNA"/>
</dbReference>
<evidence type="ECO:0000313" key="2">
    <source>
        <dbReference type="Proteomes" id="UP000323439"/>
    </source>
</evidence>